<evidence type="ECO:0000313" key="8">
    <source>
        <dbReference type="Proteomes" id="UP000596074"/>
    </source>
</evidence>
<evidence type="ECO:0000313" key="7">
    <source>
        <dbReference type="EMBL" id="QQD24569.1"/>
    </source>
</evidence>
<gene>
    <name evidence="7" type="ORF">GJQ55_08890</name>
</gene>
<evidence type="ECO:0000256" key="4">
    <source>
        <dbReference type="PIRSR" id="PIRSR006278-1"/>
    </source>
</evidence>
<dbReference type="Gene3D" id="3.40.50.1100">
    <property type="match status" value="2"/>
</dbReference>
<comment type="similarity">
    <text evidence="2">Belongs to the ACC deaminase/D-cysteine desulfhydrase family.</text>
</comment>
<feature type="modified residue" description="N6-(pyridoxal phosphate)lysine" evidence="5">
    <location>
        <position position="43"/>
    </location>
</feature>
<dbReference type="AlphaFoldDB" id="A0A9X7YPD6"/>
<dbReference type="SUPFAM" id="SSF53686">
    <property type="entry name" value="Tryptophan synthase beta subunit-like PLP-dependent enzymes"/>
    <property type="match status" value="1"/>
</dbReference>
<keyword evidence="3 5" id="KW-0663">Pyridoxal phosphate</keyword>
<evidence type="ECO:0000256" key="3">
    <source>
        <dbReference type="ARBA" id="ARBA00022898"/>
    </source>
</evidence>
<evidence type="ECO:0000259" key="6">
    <source>
        <dbReference type="Pfam" id="PF00291"/>
    </source>
</evidence>
<comment type="cofactor">
    <cofactor evidence="1">
        <name>pyridoxal 5'-phosphate</name>
        <dbReference type="ChEBI" id="CHEBI:597326"/>
    </cofactor>
</comment>
<feature type="active site" description="Nucleophile" evidence="4">
    <location>
        <position position="70"/>
    </location>
</feature>
<dbReference type="InterPro" id="IPR027278">
    <property type="entry name" value="ACCD_DCysDesulf"/>
</dbReference>
<dbReference type="InterPro" id="IPR001926">
    <property type="entry name" value="TrpB-like_PALP"/>
</dbReference>
<dbReference type="PIRSF" id="PIRSF006278">
    <property type="entry name" value="ACCD_DCysDesulf"/>
    <property type="match status" value="1"/>
</dbReference>
<accession>A0A9X7YPD6</accession>
<protein>
    <submittedName>
        <fullName evidence="7">Pyridoxal-phosphate dependent enzyme</fullName>
    </submittedName>
</protein>
<organism evidence="7 8">
    <name type="scientific">Venatoribacter cucullus</name>
    <dbReference type="NCBI Taxonomy" id="2661630"/>
    <lineage>
        <taxon>Bacteria</taxon>
        <taxon>Pseudomonadati</taxon>
        <taxon>Pseudomonadota</taxon>
        <taxon>Gammaproteobacteria</taxon>
        <taxon>Oceanospirillales</taxon>
        <taxon>Oceanospirillaceae</taxon>
        <taxon>Venatoribacter</taxon>
    </lineage>
</organism>
<dbReference type="PANTHER" id="PTHR43780">
    <property type="entry name" value="1-AMINOCYCLOPROPANE-1-CARBOXYLATE DEAMINASE-RELATED"/>
    <property type="match status" value="1"/>
</dbReference>
<dbReference type="Proteomes" id="UP000596074">
    <property type="component" value="Chromosome"/>
</dbReference>
<dbReference type="PANTHER" id="PTHR43780:SF2">
    <property type="entry name" value="1-AMINOCYCLOPROPANE-1-CARBOXYLATE DEAMINASE-RELATED"/>
    <property type="match status" value="1"/>
</dbReference>
<dbReference type="Pfam" id="PF00291">
    <property type="entry name" value="PALP"/>
    <property type="match status" value="1"/>
</dbReference>
<feature type="domain" description="Tryptophan synthase beta chain-like PALP" evidence="6">
    <location>
        <begin position="69"/>
        <end position="282"/>
    </location>
</feature>
<dbReference type="EMBL" id="CP046056">
    <property type="protein sequence ID" value="QQD24569.1"/>
    <property type="molecule type" value="Genomic_DNA"/>
</dbReference>
<dbReference type="GO" id="GO:0019148">
    <property type="term" value="F:D-cysteine desulfhydrase activity"/>
    <property type="evidence" value="ECO:0007669"/>
    <property type="project" value="TreeGrafter"/>
</dbReference>
<evidence type="ECO:0000256" key="5">
    <source>
        <dbReference type="PIRSR" id="PIRSR006278-2"/>
    </source>
</evidence>
<dbReference type="RefSeq" id="WP_228344627.1">
    <property type="nucleotide sequence ID" value="NZ_CP046056.1"/>
</dbReference>
<keyword evidence="8" id="KW-1185">Reference proteome</keyword>
<dbReference type="InterPro" id="IPR036052">
    <property type="entry name" value="TrpB-like_PALP_sf"/>
</dbReference>
<proteinExistence type="inferred from homology"/>
<reference evidence="7 8" key="1">
    <citation type="submission" date="2019-11" db="EMBL/GenBank/DDBJ databases">
        <title>Venatorbacter sp. nov. a predator of Campylobacter and other Gram-negative bacteria.</title>
        <authorList>
            <person name="Saeedi A."/>
            <person name="Cummings N.J."/>
            <person name="Connerton I.F."/>
            <person name="Connerton P.L."/>
        </authorList>
    </citation>
    <scope>NUCLEOTIDE SEQUENCE [LARGE SCALE GENOMIC DNA]</scope>
    <source>
        <strain evidence="7">XL5</strain>
    </source>
</reference>
<evidence type="ECO:0000256" key="2">
    <source>
        <dbReference type="ARBA" id="ARBA00008639"/>
    </source>
</evidence>
<dbReference type="KEGG" id="vcw:GJQ55_08890"/>
<evidence type="ECO:0000256" key="1">
    <source>
        <dbReference type="ARBA" id="ARBA00001933"/>
    </source>
</evidence>
<sequence length="299" mass="32145">MPLPAPPVWQAFLQPLPAAAASPSLYVDVLRLDRVDPGLSGNKWLKLQGWWQQFQDGHYQSLLSFGGAHSNHLHALAHLAARAQVPARLLVRGYASAPLTPTLQDCLALGAQLEFLDRSQWARRYDLSWQQMLAAQHQALVIPEGGAGEPGLQGCRALAELAAGYDQVWLAVGSGTTALGLAQGLAALDSRTLLVGVNAVADQGERRRQWQQQMPAAVSWQLIDDAHGGGFARCSVQLLALIQRYDALGLPLEPVYTAKLVQALEQRSALLAGQRLLLVHSGGLQGRRGYPGLGRATSA</sequence>
<name>A0A9X7YPD6_9GAMM</name>